<keyword evidence="10" id="KW-0443">Lipid metabolism</keyword>
<evidence type="ECO:0000256" key="3">
    <source>
        <dbReference type="ARBA" id="ARBA00022516"/>
    </source>
</evidence>
<evidence type="ECO:0000256" key="6">
    <source>
        <dbReference type="ARBA" id="ARBA00022741"/>
    </source>
</evidence>
<keyword evidence="7 14" id="KW-0418">Kinase</keyword>
<protein>
    <submittedName>
        <fullName evidence="14">Diacylglycerol kinase</fullName>
        <ecNumber evidence="14">2.7.1.107</ecNumber>
    </submittedName>
</protein>
<keyword evidence="6" id="KW-0547">Nucleotide-binding</keyword>
<dbReference type="SMART" id="SM00046">
    <property type="entry name" value="DAGKc"/>
    <property type="match status" value="1"/>
</dbReference>
<dbReference type="Gene3D" id="2.60.200.40">
    <property type="match status" value="1"/>
</dbReference>
<gene>
    <name evidence="14" type="ORF">AABD04_13480</name>
</gene>
<dbReference type="RefSeq" id="WP_341441487.1">
    <property type="nucleotide sequence ID" value="NZ_JBBPCN010000001.1"/>
</dbReference>
<dbReference type="NCBIfam" id="TIGR00147">
    <property type="entry name" value="YegS/Rv2252/BmrU family lipid kinase"/>
    <property type="match status" value="1"/>
</dbReference>
<name>A0ABU9CZ63_9NOCA</name>
<organism evidence="14 15">
    <name type="scientific">Rhodococcus navarretei</name>
    <dbReference type="NCBI Taxonomy" id="3128981"/>
    <lineage>
        <taxon>Bacteria</taxon>
        <taxon>Bacillati</taxon>
        <taxon>Actinomycetota</taxon>
        <taxon>Actinomycetes</taxon>
        <taxon>Mycobacteriales</taxon>
        <taxon>Nocardiaceae</taxon>
        <taxon>Rhodococcus</taxon>
    </lineage>
</organism>
<dbReference type="GO" id="GO:0004143">
    <property type="term" value="F:ATP-dependent diacylglycerol kinase activity"/>
    <property type="evidence" value="ECO:0007669"/>
    <property type="project" value="UniProtKB-EC"/>
</dbReference>
<dbReference type="PANTHER" id="PTHR12358:SF106">
    <property type="entry name" value="LIPID KINASE YEGS"/>
    <property type="match status" value="1"/>
</dbReference>
<evidence type="ECO:0000256" key="10">
    <source>
        <dbReference type="ARBA" id="ARBA00023098"/>
    </source>
</evidence>
<keyword evidence="5" id="KW-0479">Metal-binding</keyword>
<keyword evidence="8" id="KW-0067">ATP-binding</keyword>
<evidence type="ECO:0000256" key="12">
    <source>
        <dbReference type="ARBA" id="ARBA00023264"/>
    </source>
</evidence>
<evidence type="ECO:0000256" key="7">
    <source>
        <dbReference type="ARBA" id="ARBA00022777"/>
    </source>
</evidence>
<evidence type="ECO:0000256" key="4">
    <source>
        <dbReference type="ARBA" id="ARBA00022679"/>
    </source>
</evidence>
<keyword evidence="11" id="KW-0594">Phospholipid biosynthesis</keyword>
<keyword evidence="3" id="KW-0444">Lipid biosynthesis</keyword>
<dbReference type="PROSITE" id="PS50146">
    <property type="entry name" value="DAGK"/>
    <property type="match status" value="1"/>
</dbReference>
<feature type="domain" description="DAGKc" evidence="13">
    <location>
        <begin position="1"/>
        <end position="130"/>
    </location>
</feature>
<dbReference type="Pfam" id="PF00781">
    <property type="entry name" value="DAGK_cat"/>
    <property type="match status" value="1"/>
</dbReference>
<keyword evidence="12" id="KW-1208">Phospholipid metabolism</keyword>
<keyword evidence="15" id="KW-1185">Reference proteome</keyword>
<accession>A0ABU9CZ63</accession>
<dbReference type="Pfam" id="PF19279">
    <property type="entry name" value="YegS_C"/>
    <property type="match status" value="1"/>
</dbReference>
<dbReference type="EMBL" id="JBBPCN010000001">
    <property type="protein sequence ID" value="MEK8071847.1"/>
    <property type="molecule type" value="Genomic_DNA"/>
</dbReference>
<evidence type="ECO:0000256" key="5">
    <source>
        <dbReference type="ARBA" id="ARBA00022723"/>
    </source>
</evidence>
<evidence type="ECO:0000259" key="13">
    <source>
        <dbReference type="PROSITE" id="PS50146"/>
    </source>
</evidence>
<dbReference type="Gene3D" id="3.40.50.10330">
    <property type="entry name" value="Probable inorganic polyphosphate/atp-NAD kinase, domain 1"/>
    <property type="match status" value="1"/>
</dbReference>
<sequence length="299" mass="31412">MTRSVTVLTNPAAGGGRAAQLGRCAVARLRERELNVTAIEGRTPGDALSLLEKAVGTGTDAVVAVGGDGLVNLVLQVLAATDTPMGLIPAGTGNDLARALGLPRDDAARAADIVADNLTRTIDLGRIGERWFATVLSSGFDSLVTERARLLRWPHGPLRYNAAMVLQLASLRKLSYVIELDDAELRLDATLVAVGNGSSYGGGMAICPSARLDDGLLDITVVRGVSRTRLVGLSPTLYRGTHVDLPEVDTYTSTRVTLRCEGIVAYADGERIAELPVTAYSVPQALRVFVARGSAPGAR</sequence>
<dbReference type="EC" id="2.7.1.107" evidence="14"/>
<dbReference type="InterPro" id="IPR005218">
    <property type="entry name" value="Diacylglycerol/lipid_kinase"/>
</dbReference>
<dbReference type="SUPFAM" id="SSF111331">
    <property type="entry name" value="NAD kinase/diacylglycerol kinase-like"/>
    <property type="match status" value="1"/>
</dbReference>
<evidence type="ECO:0000256" key="11">
    <source>
        <dbReference type="ARBA" id="ARBA00023209"/>
    </source>
</evidence>
<comment type="cofactor">
    <cofactor evidence="1">
        <name>Mg(2+)</name>
        <dbReference type="ChEBI" id="CHEBI:18420"/>
    </cofactor>
</comment>
<evidence type="ECO:0000256" key="2">
    <source>
        <dbReference type="ARBA" id="ARBA00005983"/>
    </source>
</evidence>
<evidence type="ECO:0000256" key="1">
    <source>
        <dbReference type="ARBA" id="ARBA00001946"/>
    </source>
</evidence>
<dbReference type="InterPro" id="IPR001206">
    <property type="entry name" value="Diacylglycerol_kinase_cat_dom"/>
</dbReference>
<dbReference type="Proteomes" id="UP001456513">
    <property type="component" value="Unassembled WGS sequence"/>
</dbReference>
<dbReference type="NCBIfam" id="NF008882">
    <property type="entry name" value="PRK11914.1"/>
    <property type="match status" value="1"/>
</dbReference>
<reference evidence="14 15" key="1">
    <citation type="submission" date="2024-03" db="EMBL/GenBank/DDBJ databases">
        <title>Rhodococcus navarretei sp. nov. and Pseudarthrobacter quantumdoti sp. nov., two new species with the ability to biosynthesize Quantum Dots isolated from soil samples at Union Glacier, Antarctica.</title>
        <authorList>
            <person name="Vargas M."/>
        </authorList>
    </citation>
    <scope>NUCLEOTIDE SEQUENCE [LARGE SCALE GENOMIC DNA]</scope>
    <source>
        <strain evidence="14 15">EXRC-4A-4</strain>
    </source>
</reference>
<evidence type="ECO:0000256" key="9">
    <source>
        <dbReference type="ARBA" id="ARBA00022842"/>
    </source>
</evidence>
<proteinExistence type="inferred from homology"/>
<dbReference type="InterPro" id="IPR016064">
    <property type="entry name" value="NAD/diacylglycerol_kinase_sf"/>
</dbReference>
<evidence type="ECO:0000313" key="14">
    <source>
        <dbReference type="EMBL" id="MEK8071847.1"/>
    </source>
</evidence>
<dbReference type="InterPro" id="IPR045540">
    <property type="entry name" value="YegS/DAGK_C"/>
</dbReference>
<comment type="caution">
    <text evidence="14">The sequence shown here is derived from an EMBL/GenBank/DDBJ whole genome shotgun (WGS) entry which is preliminary data.</text>
</comment>
<dbReference type="InterPro" id="IPR050187">
    <property type="entry name" value="Lipid_Phosphate_FormReg"/>
</dbReference>
<dbReference type="InterPro" id="IPR017438">
    <property type="entry name" value="ATP-NAD_kinase_N"/>
</dbReference>
<dbReference type="PANTHER" id="PTHR12358">
    <property type="entry name" value="SPHINGOSINE KINASE"/>
    <property type="match status" value="1"/>
</dbReference>
<evidence type="ECO:0000313" key="15">
    <source>
        <dbReference type="Proteomes" id="UP001456513"/>
    </source>
</evidence>
<evidence type="ECO:0000256" key="8">
    <source>
        <dbReference type="ARBA" id="ARBA00022840"/>
    </source>
</evidence>
<comment type="similarity">
    <text evidence="2">Belongs to the diacylglycerol/lipid kinase family.</text>
</comment>
<keyword evidence="9" id="KW-0460">Magnesium</keyword>
<keyword evidence="4 14" id="KW-0808">Transferase</keyword>